<evidence type="ECO:0000256" key="4">
    <source>
        <dbReference type="ARBA" id="ARBA00022481"/>
    </source>
</evidence>
<dbReference type="Gene3D" id="3.30.700.10">
    <property type="entry name" value="Glycoprotein, Type 4 Pilin"/>
    <property type="match status" value="1"/>
</dbReference>
<evidence type="ECO:0000256" key="5">
    <source>
        <dbReference type="ARBA" id="ARBA00022519"/>
    </source>
</evidence>
<dbReference type="GO" id="GO:0005886">
    <property type="term" value="C:plasma membrane"/>
    <property type="evidence" value="ECO:0007669"/>
    <property type="project" value="UniProtKB-SubCell"/>
</dbReference>
<gene>
    <name evidence="13" type="ORF">Q3M24_16620</name>
</gene>
<sequence length="207" mass="22904">MIRKNKKQNEQGFTFAELMIVIAIFGILSAMAVPSFLRSLPERRLTNATRNLYSDFQKARLLAVRNNRNVVVSFDPDAGTYKYTNIGFDEEAGEKVSYDTVGTLSEYGAVRYGCEATGTDWNNVSIIGVNTTLTNDQVRFTPDGLAQEEDNAGTFVMVPGVNIPSVGYTGEEYVLLQSDNDKTVCFAVTVSSFGSVKIRTYSDGLWR</sequence>
<evidence type="ECO:0000256" key="7">
    <source>
        <dbReference type="ARBA" id="ARBA00022989"/>
    </source>
</evidence>
<dbReference type="EMBL" id="CP159373">
    <property type="protein sequence ID" value="XCN71915.1"/>
    <property type="molecule type" value="Genomic_DNA"/>
</dbReference>
<keyword evidence="7 11" id="KW-1133">Transmembrane helix</keyword>
<accession>A0AAU8LST6</accession>
<name>A0AAU8LST6_9BACT</name>
<evidence type="ECO:0000256" key="9">
    <source>
        <dbReference type="ARBA" id="ARBA00025772"/>
    </source>
</evidence>
<dbReference type="GO" id="GO:0015627">
    <property type="term" value="C:type II protein secretion system complex"/>
    <property type="evidence" value="ECO:0007669"/>
    <property type="project" value="InterPro"/>
</dbReference>
<evidence type="ECO:0000256" key="11">
    <source>
        <dbReference type="SAM" id="Phobius"/>
    </source>
</evidence>
<dbReference type="InterPro" id="IPR012902">
    <property type="entry name" value="N_methyl_site"/>
</dbReference>
<evidence type="ECO:0000256" key="1">
    <source>
        <dbReference type="ARBA" id="ARBA00004377"/>
    </source>
</evidence>
<evidence type="ECO:0000256" key="10">
    <source>
        <dbReference type="ARBA" id="ARBA00030775"/>
    </source>
</evidence>
<feature type="transmembrane region" description="Helical" evidence="11">
    <location>
        <begin position="12"/>
        <end position="37"/>
    </location>
</feature>
<dbReference type="Pfam" id="PF12019">
    <property type="entry name" value="GspH"/>
    <property type="match status" value="1"/>
</dbReference>
<feature type="domain" description="General secretion pathway GspH" evidence="12">
    <location>
        <begin position="48"/>
        <end position="158"/>
    </location>
</feature>
<dbReference type="Pfam" id="PF07963">
    <property type="entry name" value="N_methyl"/>
    <property type="match status" value="1"/>
</dbReference>
<organism evidence="13">
    <name type="scientific">Candidatus Electrothrix aestuarii</name>
    <dbReference type="NCBI Taxonomy" id="3062594"/>
    <lineage>
        <taxon>Bacteria</taxon>
        <taxon>Pseudomonadati</taxon>
        <taxon>Thermodesulfobacteriota</taxon>
        <taxon>Desulfobulbia</taxon>
        <taxon>Desulfobulbales</taxon>
        <taxon>Desulfobulbaceae</taxon>
        <taxon>Candidatus Electrothrix</taxon>
    </lineage>
</organism>
<keyword evidence="8 11" id="KW-0472">Membrane</keyword>
<comment type="similarity">
    <text evidence="9">Belongs to the GSP H family.</text>
</comment>
<evidence type="ECO:0000256" key="6">
    <source>
        <dbReference type="ARBA" id="ARBA00022692"/>
    </source>
</evidence>
<dbReference type="GO" id="GO:0015628">
    <property type="term" value="P:protein secretion by the type II secretion system"/>
    <property type="evidence" value="ECO:0007669"/>
    <property type="project" value="InterPro"/>
</dbReference>
<keyword evidence="3" id="KW-1003">Cell membrane</keyword>
<proteinExistence type="inferred from homology"/>
<comment type="subcellular location">
    <subcellularLocation>
        <location evidence="1">Cell inner membrane</location>
        <topology evidence="1">Single-pass membrane protein</topology>
    </subcellularLocation>
</comment>
<evidence type="ECO:0000313" key="13">
    <source>
        <dbReference type="EMBL" id="XCN71915.1"/>
    </source>
</evidence>
<keyword evidence="6 11" id="KW-0812">Transmembrane</keyword>
<dbReference type="InterPro" id="IPR022346">
    <property type="entry name" value="T2SS_GspH"/>
</dbReference>
<dbReference type="KEGG" id="eaj:Q3M24_16620"/>
<evidence type="ECO:0000259" key="12">
    <source>
        <dbReference type="Pfam" id="PF12019"/>
    </source>
</evidence>
<evidence type="ECO:0000256" key="2">
    <source>
        <dbReference type="ARBA" id="ARBA00021549"/>
    </source>
</evidence>
<evidence type="ECO:0000256" key="8">
    <source>
        <dbReference type="ARBA" id="ARBA00023136"/>
    </source>
</evidence>
<dbReference type="SUPFAM" id="SSF54523">
    <property type="entry name" value="Pili subunits"/>
    <property type="match status" value="1"/>
</dbReference>
<dbReference type="InterPro" id="IPR045584">
    <property type="entry name" value="Pilin-like"/>
</dbReference>
<dbReference type="AlphaFoldDB" id="A0AAU8LST6"/>
<dbReference type="NCBIfam" id="TIGR02532">
    <property type="entry name" value="IV_pilin_GFxxxE"/>
    <property type="match status" value="1"/>
</dbReference>
<protein>
    <recommendedName>
        <fullName evidence="2">Type II secretion system protein H</fullName>
    </recommendedName>
    <alternativeName>
        <fullName evidence="10">General secretion pathway protein H</fullName>
    </alternativeName>
</protein>
<reference evidence="13" key="2">
    <citation type="submission" date="2024-06" db="EMBL/GenBank/DDBJ databases">
        <authorList>
            <person name="Plum-Jensen L.E."/>
            <person name="Schramm A."/>
            <person name="Marshall I.P.G."/>
        </authorList>
    </citation>
    <scope>NUCLEOTIDE SEQUENCE</scope>
    <source>
        <strain evidence="13">Rat1</strain>
    </source>
</reference>
<evidence type="ECO:0000256" key="3">
    <source>
        <dbReference type="ARBA" id="ARBA00022475"/>
    </source>
</evidence>
<keyword evidence="5" id="KW-0997">Cell inner membrane</keyword>
<reference evidence="13" key="1">
    <citation type="journal article" date="2024" name="Syst. Appl. Microbiol.">
        <title>First single-strain enrichments of Electrothrix cable bacteria, description of E. aestuarii sp. nov. and E. rattekaaiensis sp. nov., and proposal of a cable bacteria taxonomy following the rules of the SeqCode.</title>
        <authorList>
            <person name="Plum-Jensen L.E."/>
            <person name="Schramm A."/>
            <person name="Marshall I.P.G."/>
        </authorList>
    </citation>
    <scope>NUCLEOTIDE SEQUENCE</scope>
    <source>
        <strain evidence="13">Rat1</strain>
    </source>
</reference>
<keyword evidence="4" id="KW-0488">Methylation</keyword>